<proteinExistence type="predicted"/>
<dbReference type="OrthoDB" id="2890371at2"/>
<dbReference type="RefSeq" id="WP_113805088.1">
    <property type="nucleotide sequence ID" value="NZ_QOCW01000004.1"/>
</dbReference>
<comment type="caution">
    <text evidence="1">The sequence shown here is derived from an EMBL/GenBank/DDBJ whole genome shotgun (WGS) entry which is preliminary data.</text>
</comment>
<name>A0A366Y2L4_9BACI</name>
<reference evidence="1 2" key="1">
    <citation type="submission" date="2018-07" db="EMBL/GenBank/DDBJ databases">
        <title>Lottiidibacillus patelloidae gen. nov., sp. nov., isolated from the intestinal tract of a marine limpet and the reclassification of B. taeanensis BH030017T, B. algicola KMM 3737T and B. hwajinpoensis SW-72T as genus Lottiidibacillus.</title>
        <authorList>
            <person name="Liu R."/>
            <person name="Huang Z."/>
        </authorList>
    </citation>
    <scope>NUCLEOTIDE SEQUENCE [LARGE SCALE GENOMIC DNA]</scope>
    <source>
        <strain evidence="1 2">BH030017</strain>
    </source>
</reference>
<protein>
    <submittedName>
        <fullName evidence="1">Uncharacterized protein</fullName>
    </submittedName>
</protein>
<accession>A0A366Y2L4</accession>
<dbReference type="AlphaFoldDB" id="A0A366Y2L4"/>
<sequence length="71" mass="8770">MRNEKNITHYGTLFYYIEQANRLFKEKHFRSPSIFELSQLLQLPEEKILESMEFHLYDHYNLYPTMTRVLI</sequence>
<dbReference type="Proteomes" id="UP000253314">
    <property type="component" value="Unassembled WGS sequence"/>
</dbReference>
<evidence type="ECO:0000313" key="1">
    <source>
        <dbReference type="EMBL" id="RBW70634.1"/>
    </source>
</evidence>
<organism evidence="1 2">
    <name type="scientific">Bacillus taeanensis</name>
    <dbReference type="NCBI Taxonomy" id="273032"/>
    <lineage>
        <taxon>Bacteria</taxon>
        <taxon>Bacillati</taxon>
        <taxon>Bacillota</taxon>
        <taxon>Bacilli</taxon>
        <taxon>Bacillales</taxon>
        <taxon>Bacillaceae</taxon>
        <taxon>Bacillus</taxon>
    </lineage>
</organism>
<dbReference type="EMBL" id="QOCW01000004">
    <property type="protein sequence ID" value="RBW70634.1"/>
    <property type="molecule type" value="Genomic_DNA"/>
</dbReference>
<gene>
    <name evidence="1" type="ORF">DS031_06395</name>
</gene>
<keyword evidence="2" id="KW-1185">Reference proteome</keyword>
<evidence type="ECO:0000313" key="2">
    <source>
        <dbReference type="Proteomes" id="UP000253314"/>
    </source>
</evidence>